<reference evidence="2" key="2">
    <citation type="submission" date="2025-09" db="UniProtKB">
        <authorList>
            <consortium name="Ensembl"/>
        </authorList>
    </citation>
    <scope>IDENTIFICATION</scope>
</reference>
<dbReference type="Gene3D" id="3.10.100.10">
    <property type="entry name" value="Mannose-Binding Protein A, subunit A"/>
    <property type="match status" value="1"/>
</dbReference>
<dbReference type="InterPro" id="IPR050111">
    <property type="entry name" value="C-type_lectin/snaclec_domain"/>
</dbReference>
<dbReference type="OMA" id="ISYRSIC"/>
<protein>
    <recommendedName>
        <fullName evidence="1">C-type lectin domain-containing protein</fullName>
    </recommendedName>
</protein>
<dbReference type="Ensembl" id="ENSKMAT00000029269.1">
    <property type="protein sequence ID" value="ENSKMAP00000028906.1"/>
    <property type="gene ID" value="ENSKMAG00000021423.1"/>
</dbReference>
<keyword evidence="3" id="KW-1185">Reference proteome</keyword>
<dbReference type="SMART" id="SM00034">
    <property type="entry name" value="CLECT"/>
    <property type="match status" value="1"/>
</dbReference>
<dbReference type="AlphaFoldDB" id="A0A3Q3BHL1"/>
<reference evidence="2" key="1">
    <citation type="submission" date="2025-08" db="UniProtKB">
        <authorList>
            <consortium name="Ensembl"/>
        </authorList>
    </citation>
    <scope>IDENTIFICATION</scope>
</reference>
<dbReference type="Proteomes" id="UP000264800">
    <property type="component" value="Unplaced"/>
</dbReference>
<feature type="domain" description="C-type lectin" evidence="1">
    <location>
        <begin position="43"/>
        <end position="153"/>
    </location>
</feature>
<dbReference type="InterPro" id="IPR016187">
    <property type="entry name" value="CTDL_fold"/>
</dbReference>
<dbReference type="SUPFAM" id="SSF56436">
    <property type="entry name" value="C-type lectin-like"/>
    <property type="match status" value="1"/>
</dbReference>
<evidence type="ECO:0000259" key="1">
    <source>
        <dbReference type="PROSITE" id="PS50041"/>
    </source>
</evidence>
<dbReference type="PANTHER" id="PTHR22803">
    <property type="entry name" value="MANNOSE, PHOSPHOLIPASE, LECTIN RECEPTOR RELATED"/>
    <property type="match status" value="1"/>
</dbReference>
<dbReference type="Pfam" id="PF00059">
    <property type="entry name" value="Lectin_C"/>
    <property type="match status" value="1"/>
</dbReference>
<evidence type="ECO:0000313" key="3">
    <source>
        <dbReference type="Proteomes" id="UP000264800"/>
    </source>
</evidence>
<sequence length="164" mass="18405">MLFSHPLKALTCLKCGAGWEEHGGKYETLLQVHVLTDFITSSCFFISAQKSLTETFSSTSAVQEFLEFLVRKLRGFEIGFWIGLTDSETEGRWLWVDGSPLNESFWNTGEPNDVTTYHPEGEDCVRLNVRGTAGYTKTWNDQSCHISYRSICEKPAASGETSCV</sequence>
<organism evidence="2 3">
    <name type="scientific">Kryptolebias marmoratus</name>
    <name type="common">Mangrove killifish</name>
    <name type="synonym">Rivulus marmoratus</name>
    <dbReference type="NCBI Taxonomy" id="37003"/>
    <lineage>
        <taxon>Eukaryota</taxon>
        <taxon>Metazoa</taxon>
        <taxon>Chordata</taxon>
        <taxon>Craniata</taxon>
        <taxon>Vertebrata</taxon>
        <taxon>Euteleostomi</taxon>
        <taxon>Actinopterygii</taxon>
        <taxon>Neopterygii</taxon>
        <taxon>Teleostei</taxon>
        <taxon>Neoteleostei</taxon>
        <taxon>Acanthomorphata</taxon>
        <taxon>Ovalentaria</taxon>
        <taxon>Atherinomorphae</taxon>
        <taxon>Cyprinodontiformes</taxon>
        <taxon>Rivulidae</taxon>
        <taxon>Kryptolebias</taxon>
    </lineage>
</organism>
<accession>A0A3Q3BHL1</accession>
<evidence type="ECO:0000313" key="2">
    <source>
        <dbReference type="Ensembl" id="ENSKMAP00000028906.1"/>
    </source>
</evidence>
<dbReference type="PROSITE" id="PS50041">
    <property type="entry name" value="C_TYPE_LECTIN_2"/>
    <property type="match status" value="1"/>
</dbReference>
<dbReference type="InterPro" id="IPR001304">
    <property type="entry name" value="C-type_lectin-like"/>
</dbReference>
<dbReference type="GeneTree" id="ENSGT01030000234575"/>
<dbReference type="InterPro" id="IPR016186">
    <property type="entry name" value="C-type_lectin-like/link_sf"/>
</dbReference>
<proteinExistence type="predicted"/>
<name>A0A3Q3BHL1_KRYMA</name>